<evidence type="ECO:0000313" key="2">
    <source>
        <dbReference type="EMBL" id="MBB4618778.1"/>
    </source>
</evidence>
<feature type="signal peptide" evidence="1">
    <location>
        <begin position="1"/>
        <end position="16"/>
    </location>
</feature>
<dbReference type="Proteomes" id="UP000574769">
    <property type="component" value="Unassembled WGS sequence"/>
</dbReference>
<feature type="chain" id="PRO_5030618475" description="C-type lysozyme inhibitor domain-containing protein" evidence="1">
    <location>
        <begin position="17"/>
        <end position="127"/>
    </location>
</feature>
<dbReference type="PROSITE" id="PS51257">
    <property type="entry name" value="PROKAR_LIPOPROTEIN"/>
    <property type="match status" value="1"/>
</dbReference>
<evidence type="ECO:0008006" key="4">
    <source>
        <dbReference type="Google" id="ProtNLM"/>
    </source>
</evidence>
<sequence length="127" mass="13191">MKSFLPLLAAPLMALAACNSQPTKPEVIDANPDPMANQIANAAPVELPPAIRADKTFRCSDGSLVGVTFFQGDKQVLVRAPSTATATRLTAPEAGKPYTAEGGWTLSGDEKTVTLTAPGKKGLSCHV</sequence>
<protein>
    <recommendedName>
        <fullName evidence="4">C-type lysozyme inhibitor domain-containing protein</fullName>
    </recommendedName>
</protein>
<evidence type="ECO:0000313" key="3">
    <source>
        <dbReference type="Proteomes" id="UP000574769"/>
    </source>
</evidence>
<comment type="caution">
    <text evidence="2">The sequence shown here is derived from an EMBL/GenBank/DDBJ whole genome shotgun (WGS) entry which is preliminary data.</text>
</comment>
<reference evidence="2 3" key="1">
    <citation type="submission" date="2020-08" db="EMBL/GenBank/DDBJ databases">
        <title>Genomic Encyclopedia of Type Strains, Phase IV (KMG-IV): sequencing the most valuable type-strain genomes for metagenomic binning, comparative biology and taxonomic classification.</title>
        <authorList>
            <person name="Goeker M."/>
        </authorList>
    </citation>
    <scope>NUCLEOTIDE SEQUENCE [LARGE SCALE GENOMIC DNA]</scope>
    <source>
        <strain evidence="2 3">DSM 15867</strain>
    </source>
</reference>
<keyword evidence="3" id="KW-1185">Reference proteome</keyword>
<name>A0A7W7AKL6_9SPHN</name>
<gene>
    <name evidence="2" type="ORF">GGQ96_002924</name>
</gene>
<organism evidence="2 3">
    <name type="scientific">Sphingomonas abaci</name>
    <dbReference type="NCBI Taxonomy" id="237611"/>
    <lineage>
        <taxon>Bacteria</taxon>
        <taxon>Pseudomonadati</taxon>
        <taxon>Pseudomonadota</taxon>
        <taxon>Alphaproteobacteria</taxon>
        <taxon>Sphingomonadales</taxon>
        <taxon>Sphingomonadaceae</taxon>
        <taxon>Sphingomonas</taxon>
    </lineage>
</organism>
<proteinExistence type="predicted"/>
<accession>A0A7W7AKL6</accession>
<dbReference type="RefSeq" id="WP_184115986.1">
    <property type="nucleotide sequence ID" value="NZ_JACHNY010000006.1"/>
</dbReference>
<evidence type="ECO:0000256" key="1">
    <source>
        <dbReference type="SAM" id="SignalP"/>
    </source>
</evidence>
<keyword evidence="1" id="KW-0732">Signal</keyword>
<dbReference type="EMBL" id="JACHNY010000006">
    <property type="protein sequence ID" value="MBB4618778.1"/>
    <property type="molecule type" value="Genomic_DNA"/>
</dbReference>
<dbReference type="AlphaFoldDB" id="A0A7W7AKL6"/>